<feature type="signal peptide" evidence="1">
    <location>
        <begin position="1"/>
        <end position="15"/>
    </location>
</feature>
<dbReference type="AlphaFoldDB" id="A0A9P0KGW4"/>
<dbReference type="InterPro" id="IPR010562">
    <property type="entry name" value="Haemolymph_juvenile_hormone-bd"/>
</dbReference>
<proteinExistence type="predicted"/>
<dbReference type="Proteomes" id="UP001152888">
    <property type="component" value="Unassembled WGS sequence"/>
</dbReference>
<name>A0A9P0KGW4_ACAOB</name>
<protein>
    <submittedName>
        <fullName evidence="2">Uncharacterized protein</fullName>
    </submittedName>
</protein>
<evidence type="ECO:0000313" key="3">
    <source>
        <dbReference type="Proteomes" id="UP001152888"/>
    </source>
</evidence>
<dbReference type="PANTHER" id="PTHR11008">
    <property type="entry name" value="PROTEIN TAKEOUT-LIKE PROTEIN"/>
    <property type="match status" value="1"/>
</dbReference>
<evidence type="ECO:0000256" key="1">
    <source>
        <dbReference type="SAM" id="SignalP"/>
    </source>
</evidence>
<sequence length="219" mass="24400">MKVLFVVTLVTCIYALEEGRVRGFGSDSFDEITSEVEKARLNLPDPFVIDELSYVLPANQLGRIFSGNIGIKNLVLAGMKGFKFKASTFPPLIDFHLPHAKLDVDYNLDLAAFGVASLKVNGNGHFSIELFDVDLKVDINPTIFQGPKESLKDIKVGLKNAKVSLTGLLNDEELSKAITKWANENIMKIFKQQVKNIVILIKDFLNAVLPHYFKLMNNS</sequence>
<dbReference type="GO" id="GO:0005615">
    <property type="term" value="C:extracellular space"/>
    <property type="evidence" value="ECO:0007669"/>
    <property type="project" value="TreeGrafter"/>
</dbReference>
<keyword evidence="1" id="KW-0732">Signal</keyword>
<keyword evidence="3" id="KW-1185">Reference proteome</keyword>
<evidence type="ECO:0000313" key="2">
    <source>
        <dbReference type="EMBL" id="CAH1972870.1"/>
    </source>
</evidence>
<dbReference type="InterPro" id="IPR038606">
    <property type="entry name" value="To_sf"/>
</dbReference>
<dbReference type="OrthoDB" id="6747947at2759"/>
<dbReference type="SMART" id="SM00700">
    <property type="entry name" value="JHBP"/>
    <property type="match status" value="1"/>
</dbReference>
<dbReference type="EMBL" id="CAKOFQ010006803">
    <property type="protein sequence ID" value="CAH1972870.1"/>
    <property type="molecule type" value="Genomic_DNA"/>
</dbReference>
<gene>
    <name evidence="2" type="ORF">ACAOBT_LOCUS10243</name>
</gene>
<dbReference type="Pfam" id="PF06585">
    <property type="entry name" value="JHBP"/>
    <property type="match status" value="1"/>
</dbReference>
<accession>A0A9P0KGW4</accession>
<reference evidence="2" key="1">
    <citation type="submission" date="2022-03" db="EMBL/GenBank/DDBJ databases">
        <authorList>
            <person name="Sayadi A."/>
        </authorList>
    </citation>
    <scope>NUCLEOTIDE SEQUENCE</scope>
</reference>
<dbReference type="Gene3D" id="3.15.10.30">
    <property type="entry name" value="Haemolymph juvenile hormone binding protein"/>
    <property type="match status" value="1"/>
</dbReference>
<dbReference type="PANTHER" id="PTHR11008:SF29">
    <property type="entry name" value="IP17226P"/>
    <property type="match status" value="1"/>
</dbReference>
<comment type="caution">
    <text evidence="2">The sequence shown here is derived from an EMBL/GenBank/DDBJ whole genome shotgun (WGS) entry which is preliminary data.</text>
</comment>
<organism evidence="2 3">
    <name type="scientific">Acanthoscelides obtectus</name>
    <name type="common">Bean weevil</name>
    <name type="synonym">Bruchus obtectus</name>
    <dbReference type="NCBI Taxonomy" id="200917"/>
    <lineage>
        <taxon>Eukaryota</taxon>
        <taxon>Metazoa</taxon>
        <taxon>Ecdysozoa</taxon>
        <taxon>Arthropoda</taxon>
        <taxon>Hexapoda</taxon>
        <taxon>Insecta</taxon>
        <taxon>Pterygota</taxon>
        <taxon>Neoptera</taxon>
        <taxon>Endopterygota</taxon>
        <taxon>Coleoptera</taxon>
        <taxon>Polyphaga</taxon>
        <taxon>Cucujiformia</taxon>
        <taxon>Chrysomeloidea</taxon>
        <taxon>Chrysomelidae</taxon>
        <taxon>Bruchinae</taxon>
        <taxon>Bruchini</taxon>
        <taxon>Acanthoscelides</taxon>
    </lineage>
</organism>
<feature type="chain" id="PRO_5040121512" evidence="1">
    <location>
        <begin position="16"/>
        <end position="219"/>
    </location>
</feature>